<gene>
    <name evidence="2" type="ORF">GCM10007071_15010</name>
</gene>
<dbReference type="InterPro" id="IPR012434">
    <property type="entry name" value="DUF1631"/>
</dbReference>
<protein>
    <recommendedName>
        <fullName evidence="4">DUF1631 domain-containing protein</fullName>
    </recommendedName>
</protein>
<evidence type="ECO:0000313" key="3">
    <source>
        <dbReference type="Proteomes" id="UP000601597"/>
    </source>
</evidence>
<dbReference type="RefSeq" id="WP_189575044.1">
    <property type="nucleotide sequence ID" value="NZ_BMXV01000003.1"/>
</dbReference>
<organism evidence="2 3">
    <name type="scientific">Marinobacter zhanjiangensis</name>
    <dbReference type="NCBI Taxonomy" id="578215"/>
    <lineage>
        <taxon>Bacteria</taxon>
        <taxon>Pseudomonadati</taxon>
        <taxon>Pseudomonadota</taxon>
        <taxon>Gammaproteobacteria</taxon>
        <taxon>Pseudomonadales</taxon>
        <taxon>Marinobacteraceae</taxon>
        <taxon>Marinobacter</taxon>
    </lineage>
</organism>
<dbReference type="EMBL" id="BMXV01000003">
    <property type="protein sequence ID" value="GGY69138.1"/>
    <property type="molecule type" value="Genomic_DNA"/>
</dbReference>
<feature type="compositionally biased region" description="Basic and acidic residues" evidence="1">
    <location>
        <begin position="237"/>
        <end position="246"/>
    </location>
</feature>
<proteinExistence type="predicted"/>
<dbReference type="Proteomes" id="UP000601597">
    <property type="component" value="Unassembled WGS sequence"/>
</dbReference>
<reference evidence="3" key="1">
    <citation type="journal article" date="2019" name="Int. J. Syst. Evol. Microbiol.">
        <title>The Global Catalogue of Microorganisms (GCM) 10K type strain sequencing project: providing services to taxonomists for standard genome sequencing and annotation.</title>
        <authorList>
            <consortium name="The Broad Institute Genomics Platform"/>
            <consortium name="The Broad Institute Genome Sequencing Center for Infectious Disease"/>
            <person name="Wu L."/>
            <person name="Ma J."/>
        </authorList>
    </citation>
    <scope>NUCLEOTIDE SEQUENCE [LARGE SCALE GENOMIC DNA]</scope>
    <source>
        <strain evidence="3">KCTC 22280</strain>
    </source>
</reference>
<evidence type="ECO:0000256" key="1">
    <source>
        <dbReference type="SAM" id="MobiDB-lite"/>
    </source>
</evidence>
<accession>A0ABQ3AWK8</accession>
<name>A0ABQ3AWK8_9GAMM</name>
<comment type="caution">
    <text evidence="2">The sequence shown here is derived from an EMBL/GenBank/DDBJ whole genome shotgun (WGS) entry which is preliminary data.</text>
</comment>
<feature type="region of interest" description="Disordered" evidence="1">
    <location>
        <begin position="1"/>
        <end position="23"/>
    </location>
</feature>
<dbReference type="Pfam" id="PF07793">
    <property type="entry name" value="DUF1631"/>
    <property type="match status" value="1"/>
</dbReference>
<sequence length="748" mass="84244">MNRQSGIHYLHDRQGAGSPVSVPPEVTRIRDTVVAGLGDLLQGAFDAVDDSLFELANNARSNNEQNRYFEAMREIRIKRKGVEKQFQHSVGALFEHPPLADADQQSQDQQAHQEAASAESLSLVQDDDLEEQVALSAMISKARAYFQGPLLQLQTRFTVIYPGASEERPVNPMLPDYVCRAFADAAGAFEIQIRERLIVLKQFDRYVVANLGMLMDEANRILVQAGVVPNFRYQGKTRHESAETAKADAPGQGGPDSHQAAEAQESYQARENDALFQQIRQLLAEQRGHRSYSTSHYGGGQGHGGTEIHIVGGAELLHMLSRASANTAGQNTARGNLSAGEPVTVDLRDLIEHVLETHQPEDGKQPALQEMDEDLINLVAMLFEFILDDYNLSAPIQVLISRLQIPILKVVIKDKSFFSRANHPARKLLNSLARAGIGWSNADEKSRDKLYEQIHNIVARILDEFDGDVQLFETLGEEFDQFLTRENRKASLVEQRTRESERGRIKSQKAQDTVDRLLKEKLARRPVPPAIHDILVNGWSRVMFLAYLRNDVEHRWEQSVRVVDDLIWCLHPHLDDDERDQWVRVVPRLLKALRAGLEEVSYNSSRLDEMMAQLKHELTEAFRNLALAEAREPDDLEPEQPLPEDTMEPEEPLEAGVAEYLPEIDAINVGQWVEFRLVNGSSFRCKLSAIIDEADSFVFVNRMGLKVIEKTRVDLAHEMQRGRLTVLEQGALIDRALDAVVGTLRKQA</sequence>
<keyword evidence="3" id="KW-1185">Reference proteome</keyword>
<evidence type="ECO:0000313" key="2">
    <source>
        <dbReference type="EMBL" id="GGY69138.1"/>
    </source>
</evidence>
<evidence type="ECO:0008006" key="4">
    <source>
        <dbReference type="Google" id="ProtNLM"/>
    </source>
</evidence>
<feature type="region of interest" description="Disordered" evidence="1">
    <location>
        <begin position="237"/>
        <end position="268"/>
    </location>
</feature>